<protein>
    <recommendedName>
        <fullName evidence="3">ABM domain-containing protein</fullName>
    </recommendedName>
</protein>
<dbReference type="RefSeq" id="WP_377200550.1">
    <property type="nucleotide sequence ID" value="NZ_JBHUHF010000001.1"/>
</dbReference>
<evidence type="ECO:0000313" key="1">
    <source>
        <dbReference type="EMBL" id="MFD2028889.1"/>
    </source>
</evidence>
<evidence type="ECO:0008006" key="3">
    <source>
        <dbReference type="Google" id="ProtNLM"/>
    </source>
</evidence>
<dbReference type="Proteomes" id="UP001597338">
    <property type="component" value="Unassembled WGS sequence"/>
</dbReference>
<name>A0ABW4VE94_9MICO</name>
<sequence length="102" mass="10890">MYAVVRVNTWDQAKQADAATDVAEFDHIHGQQPGFLGSLVVDLGEGRNAILNLWESEEQATTALPVVGPAVARLLEPLFAQPSQLVGTGQVIQGAELVRAAR</sequence>
<reference evidence="2" key="1">
    <citation type="journal article" date="2019" name="Int. J. Syst. Evol. Microbiol.">
        <title>The Global Catalogue of Microorganisms (GCM) 10K type strain sequencing project: providing services to taxonomists for standard genome sequencing and annotation.</title>
        <authorList>
            <consortium name="The Broad Institute Genomics Platform"/>
            <consortium name="The Broad Institute Genome Sequencing Center for Infectious Disease"/>
            <person name="Wu L."/>
            <person name="Ma J."/>
        </authorList>
    </citation>
    <scope>NUCLEOTIDE SEQUENCE [LARGE SCALE GENOMIC DNA]</scope>
    <source>
        <strain evidence="2">CCM 7043</strain>
    </source>
</reference>
<evidence type="ECO:0000313" key="2">
    <source>
        <dbReference type="Proteomes" id="UP001597338"/>
    </source>
</evidence>
<proteinExistence type="predicted"/>
<organism evidence="1 2">
    <name type="scientific">Promicromonospora aerolata</name>
    <dbReference type="NCBI Taxonomy" id="195749"/>
    <lineage>
        <taxon>Bacteria</taxon>
        <taxon>Bacillati</taxon>
        <taxon>Actinomycetota</taxon>
        <taxon>Actinomycetes</taxon>
        <taxon>Micrococcales</taxon>
        <taxon>Promicromonosporaceae</taxon>
        <taxon>Promicromonospora</taxon>
    </lineage>
</organism>
<comment type="caution">
    <text evidence="1">The sequence shown here is derived from an EMBL/GenBank/DDBJ whole genome shotgun (WGS) entry which is preliminary data.</text>
</comment>
<gene>
    <name evidence="1" type="ORF">ACFSL2_25640</name>
</gene>
<accession>A0ABW4VE94</accession>
<keyword evidence="2" id="KW-1185">Reference proteome</keyword>
<dbReference type="EMBL" id="JBHUHF010000001">
    <property type="protein sequence ID" value="MFD2028889.1"/>
    <property type="molecule type" value="Genomic_DNA"/>
</dbReference>